<comment type="caution">
    <text evidence="2">The sequence shown here is derived from an EMBL/GenBank/DDBJ whole genome shotgun (WGS) entry which is preliminary data.</text>
</comment>
<gene>
    <name evidence="2" type="ORF">FHR84_002877</name>
</gene>
<dbReference type="Proteomes" id="UP000548304">
    <property type="component" value="Unassembled WGS sequence"/>
</dbReference>
<dbReference type="EMBL" id="JACBYW010000005">
    <property type="protein sequence ID" value="NYH79539.1"/>
    <property type="molecule type" value="Genomic_DNA"/>
</dbReference>
<accession>A0A852Z199</accession>
<protein>
    <submittedName>
        <fullName evidence="2">Uncharacterized protein</fullName>
    </submittedName>
</protein>
<evidence type="ECO:0000313" key="3">
    <source>
        <dbReference type="Proteomes" id="UP000548304"/>
    </source>
</evidence>
<evidence type="ECO:0000313" key="2">
    <source>
        <dbReference type="EMBL" id="NYH79539.1"/>
    </source>
</evidence>
<keyword evidence="3" id="KW-1185">Reference proteome</keyword>
<feature type="region of interest" description="Disordered" evidence="1">
    <location>
        <begin position="25"/>
        <end position="79"/>
    </location>
</feature>
<name>A0A852Z199_9ACTN</name>
<feature type="compositionally biased region" description="Basic residues" evidence="1">
    <location>
        <begin position="25"/>
        <end position="37"/>
    </location>
</feature>
<sequence>MRAFVPIGAFRPGCRFDRGFLRPRRRSFRAIHRRRRGGSREDGPDIAQNELPELGAPAHEPARGSAKRPATPGESGEPL</sequence>
<proteinExistence type="predicted"/>
<dbReference type="AlphaFoldDB" id="A0A852Z199"/>
<reference evidence="2 3" key="1">
    <citation type="submission" date="2020-07" db="EMBL/GenBank/DDBJ databases">
        <title>Genomic Encyclopedia of Type Strains, Phase III (KMG-III): the genomes of soil and plant-associated and newly described type strains.</title>
        <authorList>
            <person name="Whitman W."/>
        </authorList>
    </citation>
    <scope>NUCLEOTIDE SEQUENCE [LARGE SCALE GENOMIC DNA]</scope>
    <source>
        <strain evidence="2 3">CECT 8576</strain>
    </source>
</reference>
<evidence type="ECO:0000256" key="1">
    <source>
        <dbReference type="SAM" id="MobiDB-lite"/>
    </source>
</evidence>
<organism evidence="2 3">
    <name type="scientific">Actinopolyspora biskrensis</name>
    <dbReference type="NCBI Taxonomy" id="1470178"/>
    <lineage>
        <taxon>Bacteria</taxon>
        <taxon>Bacillati</taxon>
        <taxon>Actinomycetota</taxon>
        <taxon>Actinomycetes</taxon>
        <taxon>Actinopolysporales</taxon>
        <taxon>Actinopolysporaceae</taxon>
        <taxon>Actinopolyspora</taxon>
    </lineage>
</organism>